<dbReference type="Pfam" id="PF03087">
    <property type="entry name" value="BPS1"/>
    <property type="match status" value="1"/>
</dbReference>
<accession>A0A922EXE2</accession>
<comment type="caution">
    <text evidence="1">The sequence shown here is derived from an EMBL/GenBank/DDBJ whole genome shotgun (WGS) entry which is preliminary data.</text>
</comment>
<name>A0A922EXE2_CARIL</name>
<dbReference type="EMBL" id="CM031829">
    <property type="protein sequence ID" value="KAG6712099.1"/>
    <property type="molecule type" value="Genomic_DNA"/>
</dbReference>
<dbReference type="InterPro" id="IPR004320">
    <property type="entry name" value="BPS1_pln"/>
</dbReference>
<dbReference type="AlphaFoldDB" id="A0A922EXE2"/>
<evidence type="ECO:0000313" key="2">
    <source>
        <dbReference type="Proteomes" id="UP000811246"/>
    </source>
</evidence>
<dbReference type="PANTHER" id="PTHR33070:SF129">
    <property type="entry name" value="DUF241 DOMAIN PROTEIN"/>
    <property type="match status" value="1"/>
</dbReference>
<dbReference type="Proteomes" id="UP000811246">
    <property type="component" value="Chromosome 5"/>
</dbReference>
<gene>
    <name evidence="1" type="ORF">I3842_05G088500</name>
</gene>
<reference evidence="1" key="1">
    <citation type="submission" date="2021-01" db="EMBL/GenBank/DDBJ databases">
        <authorList>
            <person name="Lovell J.T."/>
            <person name="Bentley N."/>
            <person name="Bhattarai G."/>
            <person name="Jenkins J.W."/>
            <person name="Sreedasyam A."/>
            <person name="Alarcon Y."/>
            <person name="Bock C."/>
            <person name="Boston L."/>
            <person name="Carlson J."/>
            <person name="Cervantes K."/>
            <person name="Clermont K."/>
            <person name="Krom N."/>
            <person name="Kubenka K."/>
            <person name="Mamidi S."/>
            <person name="Mattison C."/>
            <person name="Monteros M."/>
            <person name="Pisani C."/>
            <person name="Plott C."/>
            <person name="Rajasekar S."/>
            <person name="Rhein H.S."/>
            <person name="Rohla C."/>
            <person name="Song M."/>
            <person name="Hilaire R.S."/>
            <person name="Shu S."/>
            <person name="Wells L."/>
            <person name="Wang X."/>
            <person name="Webber J."/>
            <person name="Heerema R.J."/>
            <person name="Klein P."/>
            <person name="Conner P."/>
            <person name="Grauke L."/>
            <person name="Grimwood J."/>
            <person name="Schmutz J."/>
            <person name="Randall J.J."/>
        </authorList>
    </citation>
    <scope>NUCLEOTIDE SEQUENCE</scope>
    <source>
        <tissue evidence="1">Leaf</tissue>
    </source>
</reference>
<protein>
    <submittedName>
        <fullName evidence="1">Uncharacterized protein</fullName>
    </submittedName>
</protein>
<evidence type="ECO:0000313" key="1">
    <source>
        <dbReference type="EMBL" id="KAG6712099.1"/>
    </source>
</evidence>
<proteinExistence type="predicted"/>
<sequence length="169" mass="19406">MCNSTECSSVSSSTIFNKINGLADLYDRKNGSGQELRDGSFRLLDMVSIAKDIRFRRKQCLHVLQSIMHIRWRSEIGLASQVNKRLASRKGVEKTPCNQFSTLREVDALQSINCHRTSKYDDILNNALNYQEKSYSCIQDTNEVECPFRCLIEARVSLLNILNHLLKKF</sequence>
<dbReference type="GO" id="GO:0048364">
    <property type="term" value="P:root development"/>
    <property type="evidence" value="ECO:0007669"/>
    <property type="project" value="InterPro"/>
</dbReference>
<dbReference type="PANTHER" id="PTHR33070">
    <property type="entry name" value="OS06G0725500 PROTEIN"/>
    <property type="match status" value="1"/>
</dbReference>
<organism evidence="1 2">
    <name type="scientific">Carya illinoinensis</name>
    <name type="common">Pecan</name>
    <dbReference type="NCBI Taxonomy" id="32201"/>
    <lineage>
        <taxon>Eukaryota</taxon>
        <taxon>Viridiplantae</taxon>
        <taxon>Streptophyta</taxon>
        <taxon>Embryophyta</taxon>
        <taxon>Tracheophyta</taxon>
        <taxon>Spermatophyta</taxon>
        <taxon>Magnoliopsida</taxon>
        <taxon>eudicotyledons</taxon>
        <taxon>Gunneridae</taxon>
        <taxon>Pentapetalae</taxon>
        <taxon>rosids</taxon>
        <taxon>fabids</taxon>
        <taxon>Fagales</taxon>
        <taxon>Juglandaceae</taxon>
        <taxon>Carya</taxon>
    </lineage>
</organism>
<dbReference type="GO" id="GO:0048367">
    <property type="term" value="P:shoot system development"/>
    <property type="evidence" value="ECO:0007669"/>
    <property type="project" value="InterPro"/>
</dbReference>